<accession>A0ABX4GY95</accession>
<proteinExistence type="predicted"/>
<dbReference type="Proteomes" id="UP000216852">
    <property type="component" value="Unassembled WGS sequence"/>
</dbReference>
<protein>
    <submittedName>
        <fullName evidence="1">Uncharacterized protein</fullName>
    </submittedName>
</protein>
<dbReference type="RefSeq" id="WP_095219009.1">
    <property type="nucleotide sequence ID" value="NZ_NPBJ01000019.1"/>
</dbReference>
<dbReference type="NCBIfam" id="NF038232">
    <property type="entry name" value="STM3845_fam"/>
    <property type="match status" value="1"/>
</dbReference>
<dbReference type="InterPro" id="IPR049725">
    <property type="entry name" value="STM3845-like"/>
</dbReference>
<organism evidence="1 2">
    <name type="scientific">Terribacillus saccharophilus</name>
    <dbReference type="NCBI Taxonomy" id="361277"/>
    <lineage>
        <taxon>Bacteria</taxon>
        <taxon>Bacillati</taxon>
        <taxon>Bacillota</taxon>
        <taxon>Bacilli</taxon>
        <taxon>Bacillales</taxon>
        <taxon>Bacillaceae</taxon>
        <taxon>Terribacillus</taxon>
    </lineage>
</organism>
<name>A0ABX4GY95_9BACI</name>
<keyword evidence="2" id="KW-1185">Reference proteome</keyword>
<comment type="caution">
    <text evidence="1">The sequence shown here is derived from an EMBL/GenBank/DDBJ whole genome shotgun (WGS) entry which is preliminary data.</text>
</comment>
<sequence>MKSQSELKVELGVRLIETATPYIIDVIKKEINIFLIGADIKDKESMRYKVQNSIKHKVNILLPETIFEDQLLLKEYNMLTLENILAHSVDAVVMCIESPGSFTELGAFANHKDLNKKLVVCLNQKYSRAKSFINLGPIKYLKQNTTSIVYSENYTEPFNEKKIDTLLKHIKTVKKKNNQNMVYNLHNPIFSERYVLTLLYIVDSIDRPTLYNIIKQKFSNDKAKKEEIISIIHSSLSSLSYKRDLHFQSRDKTYSLTRKGKNRIHTEYPDHFIHSSLDSLRIEMLNFNTRRPRTYA</sequence>
<gene>
    <name evidence="1" type="ORF">CHH48_10005</name>
</gene>
<evidence type="ECO:0000313" key="1">
    <source>
        <dbReference type="EMBL" id="PAD99834.1"/>
    </source>
</evidence>
<dbReference type="EMBL" id="NPBJ01000019">
    <property type="protein sequence ID" value="PAD99834.1"/>
    <property type="molecule type" value="Genomic_DNA"/>
</dbReference>
<reference evidence="1 2" key="1">
    <citation type="submission" date="2017-07" db="EMBL/GenBank/DDBJ databases">
        <title>Isolation and whole genome analysis of endospore-forming bacteria from heroin.</title>
        <authorList>
            <person name="Kalinowski J."/>
            <person name="Ahrens B."/>
            <person name="Al-Dilaimi A."/>
            <person name="Winkler A."/>
            <person name="Wibberg D."/>
            <person name="Schleenbecker U."/>
            <person name="Ruckert C."/>
            <person name="Wolfel R."/>
            <person name="Grass G."/>
        </authorList>
    </citation>
    <scope>NUCLEOTIDE SEQUENCE [LARGE SCALE GENOMIC DNA]</scope>
    <source>
        <strain evidence="1 2">7517-1</strain>
    </source>
</reference>
<evidence type="ECO:0000313" key="2">
    <source>
        <dbReference type="Proteomes" id="UP000216852"/>
    </source>
</evidence>